<sequence>MVELFAIVLLALLGFLLWRRFAATTSGGVGAHARPATLTFTGVSPVNRPAGSDEAFCAISGILSGPELPPTEVYQRLVIGPQTPWPSVGQACQAAYLPGKAATHWQIAGDASAEPWRDERP</sequence>
<accession>D6Z8C5</accession>
<organism evidence="1 2">
    <name type="scientific">Segniliparus rotundus (strain ATCC BAA-972 / CDC 1076 / CIP 108378 / DSM 44985 / JCM 13578)</name>
    <dbReference type="NCBI Taxonomy" id="640132"/>
    <lineage>
        <taxon>Bacteria</taxon>
        <taxon>Bacillati</taxon>
        <taxon>Actinomycetota</taxon>
        <taxon>Actinomycetes</taxon>
        <taxon>Mycobacteriales</taxon>
        <taxon>Segniliparaceae</taxon>
        <taxon>Segniliparus</taxon>
    </lineage>
</organism>
<proteinExistence type="predicted"/>
<gene>
    <name evidence="1" type="ordered locus">Srot_1745</name>
</gene>
<dbReference type="eggNOG" id="ENOG5033WYT">
    <property type="taxonomic scope" value="Bacteria"/>
</dbReference>
<evidence type="ECO:0000313" key="2">
    <source>
        <dbReference type="Proteomes" id="UP000002247"/>
    </source>
</evidence>
<dbReference type="KEGG" id="srt:Srot_1745"/>
<dbReference type="OrthoDB" id="4380191at2"/>
<keyword evidence="2" id="KW-1185">Reference proteome</keyword>
<protein>
    <submittedName>
        <fullName evidence="1">Uncharacterized protein</fullName>
    </submittedName>
</protein>
<dbReference type="AlphaFoldDB" id="D6Z8C5"/>
<evidence type="ECO:0000313" key="1">
    <source>
        <dbReference type="EMBL" id="ADG98205.1"/>
    </source>
</evidence>
<dbReference type="Proteomes" id="UP000002247">
    <property type="component" value="Chromosome"/>
</dbReference>
<dbReference type="EMBL" id="CP001958">
    <property type="protein sequence ID" value="ADG98205.1"/>
    <property type="molecule type" value="Genomic_DNA"/>
</dbReference>
<reference evidence="1 2" key="1">
    <citation type="journal article" date="2010" name="Stand. Genomic Sci.">
        <title>Complete genome sequence of Segniliparus rotundus type strain (CDC 1076).</title>
        <authorList>
            <person name="Sikorski J."/>
            <person name="Lapidus A."/>
            <person name="Copeland A."/>
            <person name="Misra M."/>
            <person name="Glavina Del Rio T."/>
            <person name="Nolan M."/>
            <person name="Lucas S."/>
            <person name="Chen F."/>
            <person name="Tice H."/>
            <person name="Cheng J.F."/>
            <person name="Jando M."/>
            <person name="Schneider S."/>
            <person name="Bruce D."/>
            <person name="Goodwin L."/>
            <person name="Pitluck S."/>
            <person name="Liolios K."/>
            <person name="Mikhailova N."/>
            <person name="Pati A."/>
            <person name="Ivanova N."/>
            <person name="Mavromatis K."/>
            <person name="Chen A."/>
            <person name="Palaniappan K."/>
            <person name="Chertkov O."/>
            <person name="Land M."/>
            <person name="Hauser L."/>
            <person name="Chang Y.J."/>
            <person name="Jeffries C.D."/>
            <person name="Brettin T."/>
            <person name="Detter J.C."/>
            <person name="Han C."/>
            <person name="Rohde M."/>
            <person name="Goker M."/>
            <person name="Bristow J."/>
            <person name="Eisen J.A."/>
            <person name="Markowitz V."/>
            <person name="Hugenholtz P."/>
            <person name="Kyrpides N.C."/>
            <person name="Klenk H.P."/>
        </authorList>
    </citation>
    <scope>NUCLEOTIDE SEQUENCE [LARGE SCALE GENOMIC DNA]</scope>
    <source>
        <strain evidence="2">ATCC BAA-972 / CDC 1076 / CIP 108378 / DSM 44985 / JCM 13578</strain>
    </source>
</reference>
<dbReference type="HOGENOM" id="CLU_2048127_0_0_11"/>
<dbReference type="STRING" id="640132.Srot_1745"/>
<name>D6Z8C5_SEGRD</name>
<dbReference type="RefSeq" id="WP_013138658.1">
    <property type="nucleotide sequence ID" value="NC_014168.1"/>
</dbReference>